<keyword evidence="2" id="KW-1185">Reference proteome</keyword>
<reference evidence="1" key="1">
    <citation type="submission" date="2022-07" db="EMBL/GenBank/DDBJ databases">
        <title>Phylogenomic reconstructions and comparative analyses of Kickxellomycotina fungi.</title>
        <authorList>
            <person name="Reynolds N.K."/>
            <person name="Stajich J.E."/>
            <person name="Barry K."/>
            <person name="Grigoriev I.V."/>
            <person name="Crous P."/>
            <person name="Smith M.E."/>
        </authorList>
    </citation>
    <scope>NUCLEOTIDE SEQUENCE</scope>
    <source>
        <strain evidence="1">CBS 190363</strain>
    </source>
</reference>
<evidence type="ECO:0000313" key="2">
    <source>
        <dbReference type="Proteomes" id="UP001139981"/>
    </source>
</evidence>
<organism evidence="1 2">
    <name type="scientific">Coemansia aciculifera</name>
    <dbReference type="NCBI Taxonomy" id="417176"/>
    <lineage>
        <taxon>Eukaryota</taxon>
        <taxon>Fungi</taxon>
        <taxon>Fungi incertae sedis</taxon>
        <taxon>Zoopagomycota</taxon>
        <taxon>Kickxellomycotina</taxon>
        <taxon>Kickxellomycetes</taxon>
        <taxon>Kickxellales</taxon>
        <taxon>Kickxellaceae</taxon>
        <taxon>Coemansia</taxon>
    </lineage>
</organism>
<proteinExistence type="predicted"/>
<accession>A0ACC1M362</accession>
<evidence type="ECO:0000313" key="1">
    <source>
        <dbReference type="EMBL" id="KAJ2893471.1"/>
    </source>
</evidence>
<name>A0ACC1M362_9FUNG</name>
<comment type="caution">
    <text evidence="1">The sequence shown here is derived from an EMBL/GenBank/DDBJ whole genome shotgun (WGS) entry which is preliminary data.</text>
</comment>
<feature type="non-terminal residue" evidence="1">
    <location>
        <position position="1"/>
    </location>
</feature>
<gene>
    <name evidence="1" type="ORF">IWW38_002854</name>
</gene>
<protein>
    <submittedName>
        <fullName evidence="1">Uncharacterized protein</fullName>
    </submittedName>
</protein>
<dbReference type="Proteomes" id="UP001139981">
    <property type="component" value="Unassembled WGS sequence"/>
</dbReference>
<sequence length="355" mass="38339">TGKNLAQHCRLKYGRGVRVPLWLICELAIIGSDIQEAIGTAIALYLLFGIEIWAGILIAALLSYVILGIQRFGARKVEALFVAMIAVMCACFGVEVFMARPEFGKIIDGLIVPRIPANATVQAVGIVGAVIMPHNLFLHSALVGTRRIKRGEDVRKASIREANFYTTIESAVALLFSFIINATILIVFADIYSMKRGGSSVISGGVDMVEEHLPGLIEAAELLRAAFGNIGPLLWAIGLLSSGQSSTATGTMAGQYLMEGMMQLRVSPWLRLFISRSISLVPTILIGVLATSYLDQLDEWLNVLQSLALPFALIPTLKLAQSHGIMTSDFATGRWWRAFGWATAAAIIALNPLVA</sequence>
<dbReference type="EMBL" id="JANBVB010000538">
    <property type="protein sequence ID" value="KAJ2893471.1"/>
    <property type="molecule type" value="Genomic_DNA"/>
</dbReference>